<dbReference type="AlphaFoldDB" id="A0A336LUU9"/>
<dbReference type="OMA" id="RITEPLM"/>
<dbReference type="EMBL" id="UFQS01000108">
    <property type="protein sequence ID" value="SSW99737.1"/>
    <property type="molecule type" value="Genomic_DNA"/>
</dbReference>
<evidence type="ECO:0000313" key="4">
    <source>
        <dbReference type="EMBL" id="SSW99737.1"/>
    </source>
</evidence>
<dbReference type="GO" id="GO:0000981">
    <property type="term" value="F:DNA-binding transcription factor activity, RNA polymerase II-specific"/>
    <property type="evidence" value="ECO:0007669"/>
    <property type="project" value="TreeGrafter"/>
</dbReference>
<dbReference type="GO" id="GO:0000978">
    <property type="term" value="F:RNA polymerase II cis-regulatory region sequence-specific DNA binding"/>
    <property type="evidence" value="ECO:0007669"/>
    <property type="project" value="TreeGrafter"/>
</dbReference>
<dbReference type="GO" id="GO:0030182">
    <property type="term" value="P:neuron differentiation"/>
    <property type="evidence" value="ECO:0007669"/>
    <property type="project" value="TreeGrafter"/>
</dbReference>
<organism evidence="5">
    <name type="scientific">Culicoides sonorensis</name>
    <name type="common">Biting midge</name>
    <dbReference type="NCBI Taxonomy" id="179676"/>
    <lineage>
        <taxon>Eukaryota</taxon>
        <taxon>Metazoa</taxon>
        <taxon>Ecdysozoa</taxon>
        <taxon>Arthropoda</taxon>
        <taxon>Hexapoda</taxon>
        <taxon>Insecta</taxon>
        <taxon>Pterygota</taxon>
        <taxon>Neoptera</taxon>
        <taxon>Endopterygota</taxon>
        <taxon>Diptera</taxon>
        <taxon>Nematocera</taxon>
        <taxon>Chironomoidea</taxon>
        <taxon>Ceratopogonidae</taxon>
        <taxon>Ceratopogoninae</taxon>
        <taxon>Culicoides</taxon>
        <taxon>Monoculicoides</taxon>
    </lineage>
</organism>
<keyword evidence="2" id="KW-0539">Nucleus</keyword>
<proteinExistence type="predicted"/>
<dbReference type="InterPro" id="IPR050720">
    <property type="entry name" value="Engrailed_Homeobox_TFs"/>
</dbReference>
<feature type="region of interest" description="Disordered" evidence="3">
    <location>
        <begin position="381"/>
        <end position="463"/>
    </location>
</feature>
<feature type="compositionally biased region" description="Polar residues" evidence="3">
    <location>
        <begin position="121"/>
        <end position="148"/>
    </location>
</feature>
<dbReference type="PANTHER" id="PTHR24341:SF6">
    <property type="entry name" value="HOMEOBOX PROTEIN INVECTED"/>
    <property type="match status" value="1"/>
</dbReference>
<dbReference type="PANTHER" id="PTHR24341">
    <property type="entry name" value="HOMEOBOX PROTEIN ENGRAILED"/>
    <property type="match status" value="1"/>
</dbReference>
<feature type="compositionally biased region" description="Basic and acidic residues" evidence="3">
    <location>
        <begin position="109"/>
        <end position="119"/>
    </location>
</feature>
<feature type="compositionally biased region" description="Polar residues" evidence="3">
    <location>
        <begin position="404"/>
        <end position="415"/>
    </location>
</feature>
<feature type="compositionally biased region" description="Low complexity" evidence="3">
    <location>
        <begin position="55"/>
        <end position="67"/>
    </location>
</feature>
<reference evidence="4" key="1">
    <citation type="submission" date="2018-04" db="EMBL/GenBank/DDBJ databases">
        <authorList>
            <person name="Go L.Y."/>
            <person name="Mitchell J.A."/>
        </authorList>
    </citation>
    <scope>NUCLEOTIDE SEQUENCE</scope>
    <source>
        <tissue evidence="4">Whole organism</tissue>
    </source>
</reference>
<feature type="compositionally biased region" description="Basic and acidic residues" evidence="3">
    <location>
        <begin position="70"/>
        <end position="81"/>
    </location>
</feature>
<dbReference type="GO" id="GO:0005634">
    <property type="term" value="C:nucleus"/>
    <property type="evidence" value="ECO:0007669"/>
    <property type="project" value="UniProtKB-SubCell"/>
</dbReference>
<gene>
    <name evidence="5" type="primary">CSON000547</name>
</gene>
<dbReference type="VEuPathDB" id="VectorBase:CSON000547"/>
<feature type="region of interest" description="Disordered" evidence="3">
    <location>
        <begin position="290"/>
        <end position="312"/>
    </location>
</feature>
<feature type="compositionally biased region" description="Low complexity" evidence="3">
    <location>
        <begin position="389"/>
        <end position="398"/>
    </location>
</feature>
<name>A0A336LUU9_CULSO</name>
<reference evidence="5" key="2">
    <citation type="submission" date="2018-07" db="EMBL/GenBank/DDBJ databases">
        <authorList>
            <person name="Quirk P.G."/>
            <person name="Krulwich T.A."/>
        </authorList>
    </citation>
    <scope>NUCLEOTIDE SEQUENCE</scope>
</reference>
<sequence>MTAIMPQLLSQTLNHFPLSLNAINKFVQLQKNKENSLIEKIEQEKDFNGIDGGMSPLSEVTSLSSSVGLKETHPDNLDHLRISPNSNINNNNSSRSSSVNNKSVVAINMDDKDTGHESDSDVSVGQENDSVSDINGEENSPMSNNTNVTKEHRDSVDFSEEMSNDSSRFASQLCSPQPVMNHEEPSRIPTILRPSPTRLHEEFIRSSQLYAEELMRQQMSLVAAAQASSFSTTAQLSKLVTARTLLEEKMGFRPMANPLSRPLNPMSDSLNFRGIHNHLNAISQITQNLGGASHEKFTSPSPSDTSQSPPVMHTPIHANHAIHAAAMFMNSNFKDMHNQDKVKFSIDNILKADFGRRITEPLMKRGNKSSSNSVKKMLKQEGMTMKQQNIVNRNNNNNDRSKRQSPPMSPQSSIGDRSEGAPMDLTGTEHERDSNKSVSPPPTGTGNTTTGSSGSSSDGKGPIVWPAWVYCTRYSDRPSSGKS</sequence>
<evidence type="ECO:0000256" key="1">
    <source>
        <dbReference type="ARBA" id="ARBA00004123"/>
    </source>
</evidence>
<protein>
    <submittedName>
        <fullName evidence="5">CSON000547 protein</fullName>
    </submittedName>
</protein>
<comment type="subcellular location">
    <subcellularLocation>
        <location evidence="1">Nucleus</location>
    </subcellularLocation>
</comment>
<feature type="region of interest" description="Disordered" evidence="3">
    <location>
        <begin position="47"/>
        <end position="152"/>
    </location>
</feature>
<feature type="compositionally biased region" description="Low complexity" evidence="3">
    <location>
        <begin position="444"/>
        <end position="462"/>
    </location>
</feature>
<evidence type="ECO:0000256" key="2">
    <source>
        <dbReference type="ARBA" id="ARBA00023242"/>
    </source>
</evidence>
<accession>A0A336LUU9</accession>
<feature type="compositionally biased region" description="Low complexity" evidence="3">
    <location>
        <begin position="82"/>
        <end position="108"/>
    </location>
</feature>
<evidence type="ECO:0000313" key="5">
    <source>
        <dbReference type="EMBL" id="SSX20117.1"/>
    </source>
</evidence>
<feature type="compositionally biased region" description="Low complexity" evidence="3">
    <location>
        <begin position="298"/>
        <end position="312"/>
    </location>
</feature>
<dbReference type="EMBL" id="UFQT01000108">
    <property type="protein sequence ID" value="SSX20117.1"/>
    <property type="molecule type" value="Genomic_DNA"/>
</dbReference>
<evidence type="ECO:0000256" key="3">
    <source>
        <dbReference type="SAM" id="MobiDB-lite"/>
    </source>
</evidence>